<evidence type="ECO:0000313" key="4">
    <source>
        <dbReference type="Proteomes" id="UP001371305"/>
    </source>
</evidence>
<organism evidence="3 4">
    <name type="scientific">Luteolibacter soli</name>
    <dbReference type="NCBI Taxonomy" id="3135280"/>
    <lineage>
        <taxon>Bacteria</taxon>
        <taxon>Pseudomonadati</taxon>
        <taxon>Verrucomicrobiota</taxon>
        <taxon>Verrucomicrobiia</taxon>
        <taxon>Verrucomicrobiales</taxon>
        <taxon>Verrucomicrobiaceae</taxon>
        <taxon>Luteolibacter</taxon>
    </lineage>
</organism>
<keyword evidence="4" id="KW-1185">Reference proteome</keyword>
<dbReference type="Gene3D" id="1.10.620.20">
    <property type="entry name" value="Ribonucleotide Reductase, subunit A"/>
    <property type="match status" value="1"/>
</dbReference>
<dbReference type="InterPro" id="IPR007029">
    <property type="entry name" value="YHS_dom"/>
</dbReference>
<dbReference type="Pfam" id="PF04945">
    <property type="entry name" value="YHS"/>
    <property type="match status" value="1"/>
</dbReference>
<proteinExistence type="predicted"/>
<feature type="domain" description="YHS" evidence="2">
    <location>
        <begin position="66"/>
        <end position="94"/>
    </location>
</feature>
<gene>
    <name evidence="3" type="ORF">WKV53_20225</name>
</gene>
<evidence type="ECO:0000256" key="1">
    <source>
        <dbReference type="SAM" id="SignalP"/>
    </source>
</evidence>
<dbReference type="PROSITE" id="PS51257">
    <property type="entry name" value="PROKAR_LIPOPROTEIN"/>
    <property type="match status" value="1"/>
</dbReference>
<reference evidence="3 4" key="1">
    <citation type="submission" date="2024-04" db="EMBL/GenBank/DDBJ databases">
        <title>Luteolibacter sp. isolated from soil.</title>
        <authorList>
            <person name="An J."/>
        </authorList>
    </citation>
    <scope>NUCLEOTIDE SEQUENCE [LARGE SCALE GENOMIC DNA]</scope>
    <source>
        <strain evidence="3 4">Y139</strain>
    </source>
</reference>
<evidence type="ECO:0000259" key="2">
    <source>
        <dbReference type="Pfam" id="PF04945"/>
    </source>
</evidence>
<dbReference type="Proteomes" id="UP001371305">
    <property type="component" value="Unassembled WGS sequence"/>
</dbReference>
<keyword evidence="1" id="KW-0732">Signal</keyword>
<dbReference type="InterPro" id="IPR012348">
    <property type="entry name" value="RNR-like"/>
</dbReference>
<sequence>MKPTLLLTILAFGLVSCASPAPATATGTAAASAKVTKKTAAKPKPYPLKTCLVTGDGLDEMDERVSTVYEGQTFEFCCKPCLKKFNKNPGKYVKALEKEKAKAKG</sequence>
<dbReference type="RefSeq" id="WP_341406611.1">
    <property type="nucleotide sequence ID" value="NZ_JBBUKT010000009.1"/>
</dbReference>
<feature type="chain" id="PRO_5045649023" evidence="1">
    <location>
        <begin position="26"/>
        <end position="105"/>
    </location>
</feature>
<protein>
    <submittedName>
        <fullName evidence="3">YHS domain-containing protein</fullName>
    </submittedName>
</protein>
<name>A0ABU9B1H5_9BACT</name>
<comment type="caution">
    <text evidence="3">The sequence shown here is derived from an EMBL/GenBank/DDBJ whole genome shotgun (WGS) entry which is preliminary data.</text>
</comment>
<feature type="signal peptide" evidence="1">
    <location>
        <begin position="1"/>
        <end position="25"/>
    </location>
</feature>
<dbReference type="EMBL" id="JBBUKT010000009">
    <property type="protein sequence ID" value="MEK7952852.1"/>
    <property type="molecule type" value="Genomic_DNA"/>
</dbReference>
<accession>A0ABU9B1H5</accession>
<evidence type="ECO:0000313" key="3">
    <source>
        <dbReference type="EMBL" id="MEK7952852.1"/>
    </source>
</evidence>